<organism evidence="2 3">
    <name type="scientific">Volvox reticuliferus</name>
    <dbReference type="NCBI Taxonomy" id="1737510"/>
    <lineage>
        <taxon>Eukaryota</taxon>
        <taxon>Viridiplantae</taxon>
        <taxon>Chlorophyta</taxon>
        <taxon>core chlorophytes</taxon>
        <taxon>Chlorophyceae</taxon>
        <taxon>CS clade</taxon>
        <taxon>Chlamydomonadales</taxon>
        <taxon>Volvocaceae</taxon>
        <taxon>Volvox</taxon>
    </lineage>
</organism>
<feature type="compositionally biased region" description="Low complexity" evidence="1">
    <location>
        <begin position="151"/>
        <end position="164"/>
    </location>
</feature>
<feature type="compositionally biased region" description="Polar residues" evidence="1">
    <location>
        <begin position="15"/>
        <end position="25"/>
    </location>
</feature>
<feature type="compositionally biased region" description="Basic and acidic residues" evidence="1">
    <location>
        <begin position="513"/>
        <end position="531"/>
    </location>
</feature>
<gene>
    <name evidence="2" type="ORF">Vretifemale_20561</name>
</gene>
<proteinExistence type="predicted"/>
<dbReference type="Proteomes" id="UP000747110">
    <property type="component" value="Unassembled WGS sequence"/>
</dbReference>
<evidence type="ECO:0000256" key="1">
    <source>
        <dbReference type="SAM" id="MobiDB-lite"/>
    </source>
</evidence>
<reference evidence="2" key="1">
    <citation type="journal article" date="2021" name="Proc. Natl. Acad. Sci. U.S.A.">
        <title>Three genomes in the algal genus Volvox reveal the fate of a haploid sex-determining region after a transition to homothallism.</title>
        <authorList>
            <person name="Yamamoto K."/>
            <person name="Hamaji T."/>
            <person name="Kawai-Toyooka H."/>
            <person name="Matsuzaki R."/>
            <person name="Takahashi F."/>
            <person name="Nishimura Y."/>
            <person name="Kawachi M."/>
            <person name="Noguchi H."/>
            <person name="Minakuchi Y."/>
            <person name="Umen J.G."/>
            <person name="Toyoda A."/>
            <person name="Nozaki H."/>
        </authorList>
    </citation>
    <scope>NUCLEOTIDE SEQUENCE</scope>
    <source>
        <strain evidence="2">NIES-3786</strain>
    </source>
</reference>
<dbReference type="EMBL" id="BNCP01000088">
    <property type="protein sequence ID" value="GIL93106.1"/>
    <property type="molecule type" value="Genomic_DNA"/>
</dbReference>
<evidence type="ECO:0000313" key="3">
    <source>
        <dbReference type="Proteomes" id="UP000747110"/>
    </source>
</evidence>
<feature type="region of interest" description="Disordered" evidence="1">
    <location>
        <begin position="133"/>
        <end position="217"/>
    </location>
</feature>
<dbReference type="Gene3D" id="3.40.50.300">
    <property type="entry name" value="P-loop containing nucleotide triphosphate hydrolases"/>
    <property type="match status" value="1"/>
</dbReference>
<sequence>MRASSGVTRTRCRVSRNQSSTNSLTRSINTQAPAVDVRCCGRMRTYILHAAFCVFLLALPRTSHLVDAHTDIGLIGGARDRLTSGSRAAAAAQSDQIQGPGEGASLLKWFSGSIKDMDAVSSLAMAGRTLLEEEELEEGTETPSTHLGNDSGAASEEATTEAGGVSAGLARGDESASSGSGPPKAAEAADSGDGGIYDSDGSPGDGGDGGGLSGDDAAVTSRVSAAPRSLLKPPLTLEIIPSQPIAIPDKCVFILGTGRSGSTSLLDAVNQLPNYLIRGEQGGAFWYLYMSWRLLVQSAKHAYEFHTHAKQAAVRFGERPSGWLSFNTVKQVYDTYAVRKKLPWFNDMHHSRVTDAARAFYLAAYGYHGPGIVSGFKEIRFVCGRAFPSPGCNYEDFDDFLQFLRSLCTDVKVLLNSRSSAAIADNGKLGKMLVRNGVINDTAKFEADLTVTHSWYDRYVKEHPSSGFRVLMEDMFNPEKNATLARRLLKFLGESTEREISFVRMPSWSTRDGSSKHDTSKSRSRDRDPKELRRHLRRLITDVAAATTVDDGATAAAAVAALGGSVSGEEEGGDL</sequence>
<dbReference type="InterPro" id="IPR027417">
    <property type="entry name" value="P-loop_NTPase"/>
</dbReference>
<evidence type="ECO:0008006" key="4">
    <source>
        <dbReference type="Google" id="ProtNLM"/>
    </source>
</evidence>
<protein>
    <recommendedName>
        <fullName evidence="4">Sulfotransferase</fullName>
    </recommendedName>
</protein>
<dbReference type="OrthoDB" id="541217at2759"/>
<evidence type="ECO:0000313" key="2">
    <source>
        <dbReference type="EMBL" id="GIL93106.1"/>
    </source>
</evidence>
<name>A0A8J4FZN8_9CHLO</name>
<accession>A0A8J4FZN8</accession>
<dbReference type="AlphaFoldDB" id="A0A8J4FZN8"/>
<comment type="caution">
    <text evidence="2">The sequence shown here is derived from an EMBL/GenBank/DDBJ whole genome shotgun (WGS) entry which is preliminary data.</text>
</comment>
<feature type="region of interest" description="Disordered" evidence="1">
    <location>
        <begin position="1"/>
        <end position="25"/>
    </location>
</feature>
<feature type="region of interest" description="Disordered" evidence="1">
    <location>
        <begin position="508"/>
        <end position="532"/>
    </location>
</feature>
<feature type="compositionally biased region" description="Low complexity" evidence="1">
    <location>
        <begin position="175"/>
        <end position="202"/>
    </location>
</feature>
<keyword evidence="3" id="KW-1185">Reference proteome</keyword>
<feature type="compositionally biased region" description="Gly residues" evidence="1">
    <location>
        <begin position="203"/>
        <end position="213"/>
    </location>
</feature>
<dbReference type="SUPFAM" id="SSF52540">
    <property type="entry name" value="P-loop containing nucleoside triphosphate hydrolases"/>
    <property type="match status" value="1"/>
</dbReference>